<keyword evidence="3" id="KW-1185">Reference proteome</keyword>
<evidence type="ECO:0000256" key="1">
    <source>
        <dbReference type="SAM" id="SignalP"/>
    </source>
</evidence>
<feature type="chain" id="PRO_5026151536" description="Lipoprotein" evidence="1">
    <location>
        <begin position="31"/>
        <end position="188"/>
    </location>
</feature>
<dbReference type="AlphaFoldDB" id="A0A6G4XC22"/>
<dbReference type="Proteomes" id="UP000481109">
    <property type="component" value="Unassembled WGS sequence"/>
</dbReference>
<organism evidence="2 3">
    <name type="scientific">Streptomyces mesophilus</name>
    <dbReference type="NCBI Taxonomy" id="1775132"/>
    <lineage>
        <taxon>Bacteria</taxon>
        <taxon>Bacillati</taxon>
        <taxon>Actinomycetota</taxon>
        <taxon>Actinomycetes</taxon>
        <taxon>Kitasatosporales</taxon>
        <taxon>Streptomycetaceae</taxon>
        <taxon>Streptomyces</taxon>
    </lineage>
</organism>
<evidence type="ECO:0000313" key="3">
    <source>
        <dbReference type="Proteomes" id="UP000481109"/>
    </source>
</evidence>
<accession>A0A6G4XC22</accession>
<dbReference type="EMBL" id="JAAKZW010000002">
    <property type="protein sequence ID" value="NGO74284.1"/>
    <property type="molecule type" value="Genomic_DNA"/>
</dbReference>
<name>A0A6G4XC22_9ACTN</name>
<comment type="caution">
    <text evidence="2">The sequence shown here is derived from an EMBL/GenBank/DDBJ whole genome shotgun (WGS) entry which is preliminary data.</text>
</comment>
<protein>
    <recommendedName>
        <fullName evidence="4">Lipoprotein</fullName>
    </recommendedName>
</protein>
<feature type="signal peptide" evidence="1">
    <location>
        <begin position="1"/>
        <end position="30"/>
    </location>
</feature>
<gene>
    <name evidence="2" type="ORF">G6045_01075</name>
</gene>
<reference evidence="2 3" key="1">
    <citation type="submission" date="2020-02" db="EMBL/GenBank/DDBJ databases">
        <title>Whole-genome analyses of novel actinobacteria.</title>
        <authorList>
            <person name="Sahin N."/>
            <person name="Tokatli A."/>
        </authorList>
    </citation>
    <scope>NUCLEOTIDE SEQUENCE [LARGE SCALE GENOMIC DNA]</scope>
    <source>
        <strain evidence="2 3">YC504</strain>
    </source>
</reference>
<sequence length="188" mass="18920">MRAIRSFPALALLAPATICALTIGMPPAQASPAAEKPAAVKGDNNITSFGFSVTPSTIAAGGQVTLKVDGCDGQATASSGVFDTVTVNSGQSANATVDWDAKPGAMYTVTFDCRGEKGTTQLTIASGSGGWTHQPTNPPIHHGVKAGIGGSLADLDFGEIAFGGLLIAGALGSALHFARRRPSDGDHT</sequence>
<evidence type="ECO:0008006" key="4">
    <source>
        <dbReference type="Google" id="ProtNLM"/>
    </source>
</evidence>
<evidence type="ECO:0000313" key="2">
    <source>
        <dbReference type="EMBL" id="NGO74284.1"/>
    </source>
</evidence>
<proteinExistence type="predicted"/>
<keyword evidence="1" id="KW-0732">Signal</keyword>
<dbReference type="RefSeq" id="WP_165329803.1">
    <property type="nucleotide sequence ID" value="NZ_JAAKZW010000002.1"/>
</dbReference>